<gene>
    <name evidence="2" type="ORF">SRO942_LOCUS49418</name>
    <name evidence="1" type="ORF">TMI583_LOCUS43431</name>
</gene>
<proteinExistence type="predicted"/>
<sequence>YAVKKLSQLNNLIHLTIQIPTLDLGVELVQSVFSLTKLKSLSPYKDGVPFNPLRDIESDCYHYA</sequence>
<feature type="non-terminal residue" evidence="1">
    <location>
        <position position="1"/>
    </location>
</feature>
<dbReference type="Proteomes" id="UP000682733">
    <property type="component" value="Unassembled WGS sequence"/>
</dbReference>
<dbReference type="EMBL" id="CAJOBA010072489">
    <property type="protein sequence ID" value="CAF4399433.1"/>
    <property type="molecule type" value="Genomic_DNA"/>
</dbReference>
<evidence type="ECO:0000313" key="2">
    <source>
        <dbReference type="EMBL" id="CAF4617433.1"/>
    </source>
</evidence>
<comment type="caution">
    <text evidence="1">The sequence shown here is derived from an EMBL/GenBank/DDBJ whole genome shotgun (WGS) entry which is preliminary data.</text>
</comment>
<organism evidence="1 3">
    <name type="scientific">Didymodactylos carnosus</name>
    <dbReference type="NCBI Taxonomy" id="1234261"/>
    <lineage>
        <taxon>Eukaryota</taxon>
        <taxon>Metazoa</taxon>
        <taxon>Spiralia</taxon>
        <taxon>Gnathifera</taxon>
        <taxon>Rotifera</taxon>
        <taxon>Eurotatoria</taxon>
        <taxon>Bdelloidea</taxon>
        <taxon>Philodinida</taxon>
        <taxon>Philodinidae</taxon>
        <taxon>Didymodactylos</taxon>
    </lineage>
</organism>
<protein>
    <submittedName>
        <fullName evidence="1">Uncharacterized protein</fullName>
    </submittedName>
</protein>
<dbReference type="Proteomes" id="UP000681722">
    <property type="component" value="Unassembled WGS sequence"/>
</dbReference>
<evidence type="ECO:0000313" key="1">
    <source>
        <dbReference type="EMBL" id="CAF4399433.1"/>
    </source>
</evidence>
<reference evidence="1" key="1">
    <citation type="submission" date="2021-02" db="EMBL/GenBank/DDBJ databases">
        <authorList>
            <person name="Nowell W R."/>
        </authorList>
    </citation>
    <scope>NUCLEOTIDE SEQUENCE</scope>
</reference>
<dbReference type="AlphaFoldDB" id="A0A8S2VTH0"/>
<dbReference type="EMBL" id="CAJOBC010132380">
    <property type="protein sequence ID" value="CAF4617433.1"/>
    <property type="molecule type" value="Genomic_DNA"/>
</dbReference>
<accession>A0A8S2VTH0</accession>
<evidence type="ECO:0000313" key="3">
    <source>
        <dbReference type="Proteomes" id="UP000682733"/>
    </source>
</evidence>
<name>A0A8S2VTH0_9BILA</name>